<reference evidence="2 3" key="1">
    <citation type="submission" date="2023-03" db="EMBL/GenBank/DDBJ databases">
        <title>High-quality genome of Scylla paramamosain provides insights in environmental adaptation.</title>
        <authorList>
            <person name="Zhang L."/>
        </authorList>
    </citation>
    <scope>NUCLEOTIDE SEQUENCE [LARGE SCALE GENOMIC DNA]</scope>
    <source>
        <strain evidence="2">LZ_2023a</strain>
        <tissue evidence="2">Muscle</tissue>
    </source>
</reference>
<evidence type="ECO:0000313" key="3">
    <source>
        <dbReference type="Proteomes" id="UP001487740"/>
    </source>
</evidence>
<sequence>MRWTKLRSAAVKSTPAPSSGVQLSSPPPHQAQVCSCQVHPRTKLRCAAVKSTPAPSSGVQLSSPPPHHAQVCSWA</sequence>
<feature type="region of interest" description="Disordered" evidence="1">
    <location>
        <begin position="1"/>
        <end position="32"/>
    </location>
</feature>
<name>A0AAW0TBF8_SCYPA</name>
<feature type="compositionally biased region" description="Polar residues" evidence="1">
    <location>
        <begin position="53"/>
        <end position="62"/>
    </location>
</feature>
<organism evidence="2 3">
    <name type="scientific">Scylla paramamosain</name>
    <name type="common">Mud crab</name>
    <dbReference type="NCBI Taxonomy" id="85552"/>
    <lineage>
        <taxon>Eukaryota</taxon>
        <taxon>Metazoa</taxon>
        <taxon>Ecdysozoa</taxon>
        <taxon>Arthropoda</taxon>
        <taxon>Crustacea</taxon>
        <taxon>Multicrustacea</taxon>
        <taxon>Malacostraca</taxon>
        <taxon>Eumalacostraca</taxon>
        <taxon>Eucarida</taxon>
        <taxon>Decapoda</taxon>
        <taxon>Pleocyemata</taxon>
        <taxon>Brachyura</taxon>
        <taxon>Eubrachyura</taxon>
        <taxon>Portunoidea</taxon>
        <taxon>Portunidae</taxon>
        <taxon>Portuninae</taxon>
        <taxon>Scylla</taxon>
    </lineage>
</organism>
<dbReference type="EMBL" id="JARAKH010000034">
    <property type="protein sequence ID" value="KAK8384646.1"/>
    <property type="molecule type" value="Genomic_DNA"/>
</dbReference>
<accession>A0AAW0TBF8</accession>
<comment type="caution">
    <text evidence="2">The sequence shown here is derived from an EMBL/GenBank/DDBJ whole genome shotgun (WGS) entry which is preliminary data.</text>
</comment>
<proteinExistence type="predicted"/>
<gene>
    <name evidence="2" type="ORF">O3P69_014308</name>
</gene>
<dbReference type="Proteomes" id="UP001487740">
    <property type="component" value="Unassembled WGS sequence"/>
</dbReference>
<evidence type="ECO:0000256" key="1">
    <source>
        <dbReference type="SAM" id="MobiDB-lite"/>
    </source>
</evidence>
<evidence type="ECO:0000313" key="2">
    <source>
        <dbReference type="EMBL" id="KAK8384646.1"/>
    </source>
</evidence>
<dbReference type="AlphaFoldDB" id="A0AAW0TBF8"/>
<feature type="region of interest" description="Disordered" evidence="1">
    <location>
        <begin position="51"/>
        <end position="75"/>
    </location>
</feature>
<keyword evidence="3" id="KW-1185">Reference proteome</keyword>
<protein>
    <submittedName>
        <fullName evidence="2">Uncharacterized protein</fullName>
    </submittedName>
</protein>
<feature type="compositionally biased region" description="Polar residues" evidence="1">
    <location>
        <begin position="15"/>
        <end position="24"/>
    </location>
</feature>